<proteinExistence type="predicted"/>
<accession>A0A0C9UCF0</accession>
<dbReference type="EMBL" id="KN837356">
    <property type="protein sequence ID" value="KIJ26817.1"/>
    <property type="molecule type" value="Genomic_DNA"/>
</dbReference>
<dbReference type="Proteomes" id="UP000054279">
    <property type="component" value="Unassembled WGS sequence"/>
</dbReference>
<keyword evidence="2" id="KW-1185">Reference proteome</keyword>
<protein>
    <recommendedName>
        <fullName evidence="3">Fucose-specific lectin</fullName>
    </recommendedName>
</protein>
<dbReference type="Gene3D" id="2.120.10.70">
    <property type="entry name" value="Fucose-specific lectin"/>
    <property type="match status" value="1"/>
</dbReference>
<name>A0A0C9UCF0_SPHS4</name>
<reference evidence="1 2" key="1">
    <citation type="submission" date="2014-06" db="EMBL/GenBank/DDBJ databases">
        <title>Evolutionary Origins and Diversification of the Mycorrhizal Mutualists.</title>
        <authorList>
            <consortium name="DOE Joint Genome Institute"/>
            <consortium name="Mycorrhizal Genomics Consortium"/>
            <person name="Kohler A."/>
            <person name="Kuo A."/>
            <person name="Nagy L.G."/>
            <person name="Floudas D."/>
            <person name="Copeland A."/>
            <person name="Barry K.W."/>
            <person name="Cichocki N."/>
            <person name="Veneault-Fourrey C."/>
            <person name="LaButti K."/>
            <person name="Lindquist E.A."/>
            <person name="Lipzen A."/>
            <person name="Lundell T."/>
            <person name="Morin E."/>
            <person name="Murat C."/>
            <person name="Riley R."/>
            <person name="Ohm R."/>
            <person name="Sun H."/>
            <person name="Tunlid A."/>
            <person name="Henrissat B."/>
            <person name="Grigoriev I.V."/>
            <person name="Hibbett D.S."/>
            <person name="Martin F."/>
        </authorList>
    </citation>
    <scope>NUCLEOTIDE SEQUENCE [LARGE SCALE GENOMIC DNA]</scope>
    <source>
        <strain evidence="1 2">SS14</strain>
    </source>
</reference>
<evidence type="ECO:0000313" key="1">
    <source>
        <dbReference type="EMBL" id="KIJ26817.1"/>
    </source>
</evidence>
<sequence>MDTAPLQVYITGPDSIIHHLYLHDGGATWAEKDMGGPAIYEARAVSWDINYMRLFINTTNGNILEKAYTSTDWWTPYLIAYNNLEGIGLTAVASR</sequence>
<dbReference type="SUPFAM" id="SSF89372">
    <property type="entry name" value="Fucose-specific lectin"/>
    <property type="match status" value="1"/>
</dbReference>
<evidence type="ECO:0008006" key="3">
    <source>
        <dbReference type="Google" id="ProtNLM"/>
    </source>
</evidence>
<dbReference type="OrthoDB" id="406838at2759"/>
<dbReference type="HOGENOM" id="CLU_2374146_0_0_1"/>
<gene>
    <name evidence="1" type="ORF">M422DRAFT_272100</name>
</gene>
<dbReference type="AlphaFoldDB" id="A0A0C9UCF0"/>
<evidence type="ECO:0000313" key="2">
    <source>
        <dbReference type="Proteomes" id="UP000054279"/>
    </source>
</evidence>
<organism evidence="1 2">
    <name type="scientific">Sphaerobolus stellatus (strain SS14)</name>
    <dbReference type="NCBI Taxonomy" id="990650"/>
    <lineage>
        <taxon>Eukaryota</taxon>
        <taxon>Fungi</taxon>
        <taxon>Dikarya</taxon>
        <taxon>Basidiomycota</taxon>
        <taxon>Agaricomycotina</taxon>
        <taxon>Agaricomycetes</taxon>
        <taxon>Phallomycetidae</taxon>
        <taxon>Geastrales</taxon>
        <taxon>Sphaerobolaceae</taxon>
        <taxon>Sphaerobolus</taxon>
    </lineage>
</organism>